<dbReference type="RefSeq" id="WP_378311034.1">
    <property type="nucleotide sequence ID" value="NZ_JBHUKS010000028.1"/>
</dbReference>
<dbReference type="InterPro" id="IPR042099">
    <property type="entry name" value="ANL_N_sf"/>
</dbReference>
<organism evidence="3 4">
    <name type="scientific">Amycolatopsis silviterrae</name>
    <dbReference type="NCBI Taxonomy" id="1656914"/>
    <lineage>
        <taxon>Bacteria</taxon>
        <taxon>Bacillati</taxon>
        <taxon>Actinomycetota</taxon>
        <taxon>Actinomycetes</taxon>
        <taxon>Pseudonocardiales</taxon>
        <taxon>Pseudonocardiaceae</taxon>
        <taxon>Amycolatopsis</taxon>
    </lineage>
</organism>
<evidence type="ECO:0000259" key="2">
    <source>
        <dbReference type="Pfam" id="PF13193"/>
    </source>
</evidence>
<name>A0ABW5HJ05_9PSEU</name>
<dbReference type="InterPro" id="IPR025110">
    <property type="entry name" value="AMP-bd_C"/>
</dbReference>
<dbReference type="CDD" id="cd17631">
    <property type="entry name" value="FACL_FadD13-like"/>
    <property type="match status" value="1"/>
</dbReference>
<dbReference type="GO" id="GO:0016874">
    <property type="term" value="F:ligase activity"/>
    <property type="evidence" value="ECO:0007669"/>
    <property type="project" value="UniProtKB-KW"/>
</dbReference>
<dbReference type="Proteomes" id="UP001597483">
    <property type="component" value="Unassembled WGS sequence"/>
</dbReference>
<dbReference type="PANTHER" id="PTHR43767">
    <property type="entry name" value="LONG-CHAIN-FATTY-ACID--COA LIGASE"/>
    <property type="match status" value="1"/>
</dbReference>
<reference evidence="4" key="1">
    <citation type="journal article" date="2019" name="Int. J. Syst. Evol. Microbiol.">
        <title>The Global Catalogue of Microorganisms (GCM) 10K type strain sequencing project: providing services to taxonomists for standard genome sequencing and annotation.</title>
        <authorList>
            <consortium name="The Broad Institute Genomics Platform"/>
            <consortium name="The Broad Institute Genome Sequencing Center for Infectious Disease"/>
            <person name="Wu L."/>
            <person name="Ma J."/>
        </authorList>
    </citation>
    <scope>NUCLEOTIDE SEQUENCE [LARGE SCALE GENOMIC DNA]</scope>
    <source>
        <strain evidence="4">CGMCC 4.7641</strain>
    </source>
</reference>
<keyword evidence="3" id="KW-0436">Ligase</keyword>
<dbReference type="Pfam" id="PF13193">
    <property type="entry name" value="AMP-binding_C"/>
    <property type="match status" value="1"/>
</dbReference>
<proteinExistence type="predicted"/>
<comment type="caution">
    <text evidence="3">The sequence shown here is derived from an EMBL/GenBank/DDBJ whole genome shotgun (WGS) entry which is preliminary data.</text>
</comment>
<dbReference type="Gene3D" id="3.40.50.12780">
    <property type="entry name" value="N-terminal domain of ligase-like"/>
    <property type="match status" value="1"/>
</dbReference>
<evidence type="ECO:0000313" key="3">
    <source>
        <dbReference type="EMBL" id="MFD2472940.1"/>
    </source>
</evidence>
<evidence type="ECO:0000313" key="4">
    <source>
        <dbReference type="Proteomes" id="UP001597483"/>
    </source>
</evidence>
<gene>
    <name evidence="3" type="ORF">ACFSVL_36465</name>
</gene>
<feature type="domain" description="AMP-dependent synthetase/ligase" evidence="1">
    <location>
        <begin position="11"/>
        <end position="355"/>
    </location>
</feature>
<keyword evidence="4" id="KW-1185">Reference proteome</keyword>
<dbReference type="SUPFAM" id="SSF56801">
    <property type="entry name" value="Acetyl-CoA synthetase-like"/>
    <property type="match status" value="1"/>
</dbReference>
<dbReference type="InterPro" id="IPR050237">
    <property type="entry name" value="ATP-dep_AMP-bd_enzyme"/>
</dbReference>
<feature type="domain" description="AMP-binding enzyme C-terminal" evidence="2">
    <location>
        <begin position="405"/>
        <end position="479"/>
    </location>
</feature>
<accession>A0ABW5HJ05</accession>
<dbReference type="InterPro" id="IPR020845">
    <property type="entry name" value="AMP-binding_CS"/>
</dbReference>
<sequence>MASTLAQWIARRSAVTPESVALVAAETGERITYADLEQRVARRAAALRELGVRKGDRVALLALNSTGYLETLFAVAWLGAITLPVNFRLAAAEIQYLFDDARPVVVVHDDTFAALAREAAGDRTLVNHSELFGEDRVELEPTGADEVAVLMYTSGTTGRPKGAMLTHANLEANAINVLTSGEGVLPSDITLTVAPLFHIGGLALFTLPLLYAGGTVVVAGKFDPQETLSLIQREKVTVHFMVPAMWAAMTQVPDFDSYDLSRLRYLLCGGAPCPLPVIEFYEGKGLTFVEGFGMTELSPAALVLESAFVRSHAGSVGRPFLHVEARIVDERDDDVPTGTVGELVLRGPNVFAGYWGLPEASAETMRGGWFHSGDLARCDADGFVTLVDRKKDMIISGGENVYPIEVEQVLHRHPDIADVAVIGAPDPQWGETVLAVVVPAADSLDGDAVIAYCRERIAAFKCPRRVEVVAELPRNATGKLLKRELRARYTGSADSVAR</sequence>
<dbReference type="InterPro" id="IPR045851">
    <property type="entry name" value="AMP-bd_C_sf"/>
</dbReference>
<evidence type="ECO:0000259" key="1">
    <source>
        <dbReference type="Pfam" id="PF00501"/>
    </source>
</evidence>
<dbReference type="Pfam" id="PF00501">
    <property type="entry name" value="AMP-binding"/>
    <property type="match status" value="1"/>
</dbReference>
<dbReference type="InterPro" id="IPR000873">
    <property type="entry name" value="AMP-dep_synth/lig_dom"/>
</dbReference>
<dbReference type="PANTHER" id="PTHR43767:SF1">
    <property type="entry name" value="NONRIBOSOMAL PEPTIDE SYNTHASE PES1 (EUROFUNG)-RELATED"/>
    <property type="match status" value="1"/>
</dbReference>
<protein>
    <submittedName>
        <fullName evidence="3">Long-chain fatty acid--CoA ligase</fullName>
    </submittedName>
</protein>
<dbReference type="PROSITE" id="PS00455">
    <property type="entry name" value="AMP_BINDING"/>
    <property type="match status" value="1"/>
</dbReference>
<dbReference type="Gene3D" id="3.30.300.30">
    <property type="match status" value="1"/>
</dbReference>
<dbReference type="EMBL" id="JBHUKS010000028">
    <property type="protein sequence ID" value="MFD2472940.1"/>
    <property type="molecule type" value="Genomic_DNA"/>
</dbReference>